<sequence>MATLPDFQDPPVDEVVLGIQFESPAAYTSIFAGQIWELYRAEFPKVMEVPRLEPQFEIFGGNAAPGINFNFGPPPLRGRLWFLSEDESHLVQIQEDRLFLNWRKRPNGITEQPYPRYEQIAGSFRQSVKLLDDFFLKTFGKGLQITQAEAAYINSVLEKAFSDVGKTFSFLQAGRLNLEGYATNLVEILQDVAGKPVARAFYELQSFNGQDGSKLARFNLTVRGKPAGTTIEDSFRFIDFARENIVSKFCELTTPEAHAIWGRKK</sequence>
<dbReference type="EMBL" id="WMBT01000013">
    <property type="protein sequence ID" value="MTE01680.1"/>
    <property type="molecule type" value="Genomic_DNA"/>
</dbReference>
<evidence type="ECO:0000313" key="1">
    <source>
        <dbReference type="EMBL" id="MTE01680.1"/>
    </source>
</evidence>
<reference evidence="1 2" key="1">
    <citation type="submission" date="2019-11" db="EMBL/GenBank/DDBJ databases">
        <authorList>
            <person name="Lang L."/>
        </authorList>
    </citation>
    <scope>NUCLEOTIDE SEQUENCE [LARGE SCALE GENOMIC DNA]</scope>
    <source>
        <strain evidence="1 2">YIM 132242</strain>
    </source>
</reference>
<accession>A0A6L6HTR4</accession>
<name>A0A6L6HTR4_9RHOB</name>
<keyword evidence="2" id="KW-1185">Reference proteome</keyword>
<organism evidence="1 2">
    <name type="scientific">Paracoccus lichenicola</name>
    <dbReference type="NCBI Taxonomy" id="2665644"/>
    <lineage>
        <taxon>Bacteria</taxon>
        <taxon>Pseudomonadati</taxon>
        <taxon>Pseudomonadota</taxon>
        <taxon>Alphaproteobacteria</taxon>
        <taxon>Rhodobacterales</taxon>
        <taxon>Paracoccaceae</taxon>
        <taxon>Paracoccus</taxon>
    </lineage>
</organism>
<gene>
    <name evidence="1" type="ORF">GIY56_15430</name>
</gene>
<comment type="caution">
    <text evidence="1">The sequence shown here is derived from an EMBL/GenBank/DDBJ whole genome shotgun (WGS) entry which is preliminary data.</text>
</comment>
<dbReference type="NCBIfam" id="TIGR04255">
    <property type="entry name" value="sporadTIGR04255"/>
    <property type="match status" value="1"/>
</dbReference>
<protein>
    <submittedName>
        <fullName evidence="1">TIGR04255 family protein</fullName>
    </submittedName>
</protein>
<dbReference type="Proteomes" id="UP000481417">
    <property type="component" value="Unassembled WGS sequence"/>
</dbReference>
<proteinExistence type="predicted"/>
<dbReference type="AlphaFoldDB" id="A0A6L6HTR4"/>
<dbReference type="InterPro" id="IPR026349">
    <property type="entry name" value="CHP04255"/>
</dbReference>
<dbReference type="RefSeq" id="WP_154765760.1">
    <property type="nucleotide sequence ID" value="NZ_WMBT01000013.1"/>
</dbReference>
<evidence type="ECO:0000313" key="2">
    <source>
        <dbReference type="Proteomes" id="UP000481417"/>
    </source>
</evidence>